<proteinExistence type="predicted"/>
<dbReference type="PANTHER" id="PTHR10622">
    <property type="entry name" value="HET DOMAIN-CONTAINING PROTEIN"/>
    <property type="match status" value="1"/>
</dbReference>
<dbReference type="AlphaFoldDB" id="A0A6A6D792"/>
<dbReference type="Pfam" id="PF06985">
    <property type="entry name" value="HET"/>
    <property type="match status" value="1"/>
</dbReference>
<organism evidence="3 4">
    <name type="scientific">Zopfia rhizophila CBS 207.26</name>
    <dbReference type="NCBI Taxonomy" id="1314779"/>
    <lineage>
        <taxon>Eukaryota</taxon>
        <taxon>Fungi</taxon>
        <taxon>Dikarya</taxon>
        <taxon>Ascomycota</taxon>
        <taxon>Pezizomycotina</taxon>
        <taxon>Dothideomycetes</taxon>
        <taxon>Dothideomycetes incertae sedis</taxon>
        <taxon>Zopfiaceae</taxon>
        <taxon>Zopfia</taxon>
    </lineage>
</organism>
<sequence>MRLINTITGLFEEFIGRNIPKYAILSHTWDEEEVSFKDMGDPFRNTRKGYRKIEMTCQIARRAGLSYAWVDTCCIDKSSSAELTEAINSMYRWYLRSDICYAFLADLPASVSLDTVLSRCRWFTRGWTLQELIAPEDIYFFDQDWNNRGSKKDLVEHLSRITGINASVLRHEQHLSSVAVAQKMSWAAYRETTRIEDTAYCLLGLFNVNMPLLYGEEEKAFRRLQEEIIKSTADLSIFAWRIPSAARNTKGPKARVFCGVLAETPLAFAGCASLAREPNPWLREFSVSNKGVKTQIQI</sequence>
<protein>
    <submittedName>
        <fullName evidence="3">HET-domain-containing protein</fullName>
    </submittedName>
</protein>
<dbReference type="InterPro" id="IPR010730">
    <property type="entry name" value="HET"/>
</dbReference>
<dbReference type="EMBL" id="ML994737">
    <property type="protein sequence ID" value="KAF2175281.1"/>
    <property type="molecule type" value="Genomic_DNA"/>
</dbReference>
<gene>
    <name evidence="3" type="ORF">K469DRAFT_516097</name>
</gene>
<evidence type="ECO:0000313" key="3">
    <source>
        <dbReference type="EMBL" id="KAF2175281.1"/>
    </source>
</evidence>
<name>A0A6A6D792_9PEZI</name>
<feature type="domain" description="DUF8212" evidence="2">
    <location>
        <begin position="219"/>
        <end position="241"/>
    </location>
</feature>
<feature type="domain" description="Heterokaryon incompatibility" evidence="1">
    <location>
        <begin position="22"/>
        <end position="106"/>
    </location>
</feature>
<evidence type="ECO:0000259" key="1">
    <source>
        <dbReference type="Pfam" id="PF06985"/>
    </source>
</evidence>
<keyword evidence="4" id="KW-1185">Reference proteome</keyword>
<evidence type="ECO:0000313" key="4">
    <source>
        <dbReference type="Proteomes" id="UP000800200"/>
    </source>
</evidence>
<dbReference type="OrthoDB" id="674604at2759"/>
<dbReference type="PANTHER" id="PTHR10622:SF12">
    <property type="entry name" value="HET DOMAIN-CONTAINING PROTEIN"/>
    <property type="match status" value="1"/>
</dbReference>
<dbReference type="Proteomes" id="UP000800200">
    <property type="component" value="Unassembled WGS sequence"/>
</dbReference>
<accession>A0A6A6D792</accession>
<dbReference type="InterPro" id="IPR058525">
    <property type="entry name" value="DUF8212"/>
</dbReference>
<reference evidence="3" key="1">
    <citation type="journal article" date="2020" name="Stud. Mycol.">
        <title>101 Dothideomycetes genomes: a test case for predicting lifestyles and emergence of pathogens.</title>
        <authorList>
            <person name="Haridas S."/>
            <person name="Albert R."/>
            <person name="Binder M."/>
            <person name="Bloem J."/>
            <person name="Labutti K."/>
            <person name="Salamov A."/>
            <person name="Andreopoulos B."/>
            <person name="Baker S."/>
            <person name="Barry K."/>
            <person name="Bills G."/>
            <person name="Bluhm B."/>
            <person name="Cannon C."/>
            <person name="Castanera R."/>
            <person name="Culley D."/>
            <person name="Daum C."/>
            <person name="Ezra D."/>
            <person name="Gonzalez J."/>
            <person name="Henrissat B."/>
            <person name="Kuo A."/>
            <person name="Liang C."/>
            <person name="Lipzen A."/>
            <person name="Lutzoni F."/>
            <person name="Magnuson J."/>
            <person name="Mondo S."/>
            <person name="Nolan M."/>
            <person name="Ohm R."/>
            <person name="Pangilinan J."/>
            <person name="Park H.-J."/>
            <person name="Ramirez L."/>
            <person name="Alfaro M."/>
            <person name="Sun H."/>
            <person name="Tritt A."/>
            <person name="Yoshinaga Y."/>
            <person name="Zwiers L.-H."/>
            <person name="Turgeon B."/>
            <person name="Goodwin S."/>
            <person name="Spatafora J."/>
            <person name="Crous P."/>
            <person name="Grigoriev I."/>
        </authorList>
    </citation>
    <scope>NUCLEOTIDE SEQUENCE</scope>
    <source>
        <strain evidence="3">CBS 207.26</strain>
    </source>
</reference>
<feature type="non-terminal residue" evidence="3">
    <location>
        <position position="298"/>
    </location>
</feature>
<evidence type="ECO:0000259" key="2">
    <source>
        <dbReference type="Pfam" id="PF26640"/>
    </source>
</evidence>
<dbReference type="Pfam" id="PF26640">
    <property type="entry name" value="DUF8212"/>
    <property type="match status" value="1"/>
</dbReference>